<organism evidence="2 3">
    <name type="scientific">Merluccius polli</name>
    <name type="common">Benguela hake</name>
    <name type="synonym">Merluccius cadenati</name>
    <dbReference type="NCBI Taxonomy" id="89951"/>
    <lineage>
        <taxon>Eukaryota</taxon>
        <taxon>Metazoa</taxon>
        <taxon>Chordata</taxon>
        <taxon>Craniata</taxon>
        <taxon>Vertebrata</taxon>
        <taxon>Euteleostomi</taxon>
        <taxon>Actinopterygii</taxon>
        <taxon>Neopterygii</taxon>
        <taxon>Teleostei</taxon>
        <taxon>Neoteleostei</taxon>
        <taxon>Acanthomorphata</taxon>
        <taxon>Zeiogadaria</taxon>
        <taxon>Gadariae</taxon>
        <taxon>Gadiformes</taxon>
        <taxon>Gadoidei</taxon>
        <taxon>Merlucciidae</taxon>
        <taxon>Merluccius</taxon>
    </lineage>
</organism>
<feature type="region of interest" description="Disordered" evidence="1">
    <location>
        <begin position="82"/>
        <end position="102"/>
    </location>
</feature>
<reference evidence="2" key="1">
    <citation type="journal article" date="2023" name="Front. Mar. Sci.">
        <title>A new Merluccius polli reference genome to investigate the effects of global change in West African waters.</title>
        <authorList>
            <person name="Mateo J.L."/>
            <person name="Blanco-Fernandez C."/>
            <person name="Garcia-Vazquez E."/>
            <person name="Machado-Schiaffino G."/>
        </authorList>
    </citation>
    <scope>NUCLEOTIDE SEQUENCE</scope>
    <source>
        <strain evidence="2">C29</strain>
        <tissue evidence="2">Fin</tissue>
    </source>
</reference>
<dbReference type="AlphaFoldDB" id="A0AA47MV02"/>
<name>A0AA47MV02_MERPO</name>
<gene>
    <name evidence="2" type="ORF">N1851_014048</name>
</gene>
<sequence length="102" mass="11508">MYSYNTPPVAFLGSSDTRHRGTIESLLTGSFTAWYGSCTDKDRKALRRVVRTANNITGCELPSLEDLYTQRCLNIARRIIEDPHPPPQKTVLPSEVQEGERI</sequence>
<comment type="caution">
    <text evidence="2">The sequence shown here is derived from an EMBL/GenBank/DDBJ whole genome shotgun (WGS) entry which is preliminary data.</text>
</comment>
<evidence type="ECO:0000313" key="3">
    <source>
        <dbReference type="Proteomes" id="UP001174136"/>
    </source>
</evidence>
<evidence type="ECO:0000256" key="1">
    <source>
        <dbReference type="SAM" id="MobiDB-lite"/>
    </source>
</evidence>
<dbReference type="Proteomes" id="UP001174136">
    <property type="component" value="Unassembled WGS sequence"/>
</dbReference>
<accession>A0AA47MV02</accession>
<proteinExistence type="predicted"/>
<protein>
    <submittedName>
        <fullName evidence="2">Uncharacterized protein</fullName>
    </submittedName>
</protein>
<keyword evidence="3" id="KW-1185">Reference proteome</keyword>
<evidence type="ECO:0000313" key="2">
    <source>
        <dbReference type="EMBL" id="KAK0146651.1"/>
    </source>
</evidence>
<dbReference type="EMBL" id="JAOPHQ010002563">
    <property type="protein sequence ID" value="KAK0146651.1"/>
    <property type="molecule type" value="Genomic_DNA"/>
</dbReference>